<reference evidence="3" key="1">
    <citation type="journal article" date="2019" name="Int. J. Syst. Evol. Microbiol.">
        <title>The Global Catalogue of Microorganisms (GCM) 10K type strain sequencing project: providing services to taxonomists for standard genome sequencing and annotation.</title>
        <authorList>
            <consortium name="The Broad Institute Genomics Platform"/>
            <consortium name="The Broad Institute Genome Sequencing Center for Infectious Disease"/>
            <person name="Wu L."/>
            <person name="Ma J."/>
        </authorList>
    </citation>
    <scope>NUCLEOTIDE SEQUENCE [LARGE SCALE GENOMIC DNA]</scope>
    <source>
        <strain evidence="3">NBRC 113072</strain>
    </source>
</reference>
<organism evidence="2 3">
    <name type="scientific">Mobilicoccus caccae</name>
    <dbReference type="NCBI Taxonomy" id="1859295"/>
    <lineage>
        <taxon>Bacteria</taxon>
        <taxon>Bacillati</taxon>
        <taxon>Actinomycetota</taxon>
        <taxon>Actinomycetes</taxon>
        <taxon>Micrococcales</taxon>
        <taxon>Dermatophilaceae</taxon>
        <taxon>Mobilicoccus</taxon>
    </lineage>
</organism>
<comment type="caution">
    <text evidence="2">The sequence shown here is derived from an EMBL/GenBank/DDBJ whole genome shotgun (WGS) entry which is preliminary data.</text>
</comment>
<evidence type="ECO:0000313" key="2">
    <source>
        <dbReference type="EMBL" id="GMA39528.1"/>
    </source>
</evidence>
<keyword evidence="1" id="KW-0812">Transmembrane</keyword>
<evidence type="ECO:0008006" key="4">
    <source>
        <dbReference type="Google" id="ProtNLM"/>
    </source>
</evidence>
<dbReference type="EMBL" id="BSUO01000001">
    <property type="protein sequence ID" value="GMA39528.1"/>
    <property type="molecule type" value="Genomic_DNA"/>
</dbReference>
<protein>
    <recommendedName>
        <fullName evidence="4">DUF3099 domain-containing protein</fullName>
    </recommendedName>
</protein>
<accession>A0ABQ6IS71</accession>
<dbReference type="Pfam" id="PF11298">
    <property type="entry name" value="DUF3099"/>
    <property type="match status" value="1"/>
</dbReference>
<name>A0ABQ6IS71_9MICO</name>
<dbReference type="InterPro" id="IPR021449">
    <property type="entry name" value="DUF3099"/>
</dbReference>
<proteinExistence type="predicted"/>
<feature type="transmembrane region" description="Helical" evidence="1">
    <location>
        <begin position="21"/>
        <end position="42"/>
    </location>
</feature>
<keyword evidence="1" id="KW-1133">Transmembrane helix</keyword>
<keyword evidence="1" id="KW-0472">Membrane</keyword>
<keyword evidence="3" id="KW-1185">Reference proteome</keyword>
<dbReference type="Proteomes" id="UP001157126">
    <property type="component" value="Unassembled WGS sequence"/>
</dbReference>
<evidence type="ECO:0000256" key="1">
    <source>
        <dbReference type="SAM" id="Phobius"/>
    </source>
</evidence>
<evidence type="ECO:0000313" key="3">
    <source>
        <dbReference type="Proteomes" id="UP001157126"/>
    </source>
</evidence>
<gene>
    <name evidence="2" type="ORF">GCM10025883_15730</name>
</gene>
<feature type="transmembrane region" description="Helical" evidence="1">
    <location>
        <begin position="48"/>
        <end position="67"/>
    </location>
</feature>
<sequence>MHSISDLPRSQAEDQRKRMRTYTISMTIRTVCFLLAGLFVTAVPWQPGAFICIAAAAVLPYPAVVFANRVDRRTHVYDHEAVAPRMITAPHGSHDWDENPHGGRQD</sequence>